<comment type="subcellular location">
    <subcellularLocation>
        <location evidence="1">Nucleus</location>
    </subcellularLocation>
</comment>
<feature type="compositionally biased region" description="Basic and acidic residues" evidence="3">
    <location>
        <begin position="57"/>
        <end position="68"/>
    </location>
</feature>
<evidence type="ECO:0000256" key="3">
    <source>
        <dbReference type="SAM" id="MobiDB-lite"/>
    </source>
</evidence>
<feature type="compositionally biased region" description="Basic and acidic residues" evidence="3">
    <location>
        <begin position="140"/>
        <end position="150"/>
    </location>
</feature>
<evidence type="ECO:0000256" key="1">
    <source>
        <dbReference type="ARBA" id="ARBA00004123"/>
    </source>
</evidence>
<dbReference type="Pfam" id="PF00638">
    <property type="entry name" value="Ran_BP1"/>
    <property type="match status" value="1"/>
</dbReference>
<proteinExistence type="predicted"/>
<dbReference type="PROSITE" id="PS50196">
    <property type="entry name" value="RANBD1"/>
    <property type="match status" value="1"/>
</dbReference>
<feature type="compositionally biased region" description="Pro residues" evidence="3">
    <location>
        <begin position="215"/>
        <end position="225"/>
    </location>
</feature>
<evidence type="ECO:0000313" key="5">
    <source>
        <dbReference type="EMBL" id="GJE93876.1"/>
    </source>
</evidence>
<dbReference type="SMART" id="SM00160">
    <property type="entry name" value="RanBD"/>
    <property type="match status" value="1"/>
</dbReference>
<dbReference type="GO" id="GO:0005634">
    <property type="term" value="C:nucleus"/>
    <property type="evidence" value="ECO:0007669"/>
    <property type="project" value="UniProtKB-SubCell"/>
</dbReference>
<sequence length="678" mass="72751">MAAQDISEEHVIQDVEVNEQGTNTPPEDMGSTKQSRKREREVSLEPGTPQAASIDAEAVHVEAKDRRTPAKKNRVSAQLDATEEEDEAADAPTAFEPEQSGGSPRHESKLIRQISQGVEDLTWQNMPKQPSPPPEAVKSVAEELPDHQMATEETQDDNQEPVTLPPLMRGENPPMALDGDGEDEHAGEADPAEVPPVAQHDDPTPVENIVSTPPRNSPSPPGPPESPEKGISRRASNESMEQEKGLKRKLVDRTISDRKVPDEVSDEQDAKKAPASKRPRDEPDEDVNPRETKRPTPPPDEEMKKDAEAAGAASAGSSQTASQEQSKASTPPSSQEQSTQSTQSTQSSATPKLSGFMAYASTSSPFSSVKGPSIFASKSSPWASTSSSSSSTTAPKPIASPFPTLGSASLSTETSGSPPKESTLKRTGFEAFASSSSPFASAAKRPKSPTPMAAFGSRSKSPMRNHSPARVSAFSAYATGGAHAFSTPAHRRSESSTPALGEDGSEATSSVLNSLNPLGGTDNDSNEDSEGEKSVSFGERLRASKDDDDQEAEEKRLNLTAQEVQTGEEDEDTIYQVRAKLFALSGNQWKERGTGTLKLNVRKEDGSGARLLMRKEAVYTVLLNATLFKGMKCFLAQDPRYIRFSVLESGTTTHFNLRVSNAKVAQELLDEINSHIPS</sequence>
<feature type="compositionally biased region" description="Low complexity" evidence="3">
    <location>
        <begin position="376"/>
        <end position="401"/>
    </location>
</feature>
<dbReference type="SUPFAM" id="SSF50729">
    <property type="entry name" value="PH domain-like"/>
    <property type="match status" value="1"/>
</dbReference>
<evidence type="ECO:0000259" key="4">
    <source>
        <dbReference type="PROSITE" id="PS50196"/>
    </source>
</evidence>
<evidence type="ECO:0000313" key="6">
    <source>
        <dbReference type="Proteomes" id="UP000703269"/>
    </source>
</evidence>
<dbReference type="Proteomes" id="UP000703269">
    <property type="component" value="Unassembled WGS sequence"/>
</dbReference>
<feature type="region of interest" description="Disordered" evidence="3">
    <location>
        <begin position="362"/>
        <end position="554"/>
    </location>
</feature>
<dbReference type="Gene3D" id="2.30.29.30">
    <property type="entry name" value="Pleckstrin-homology domain (PH domain)/Phosphotyrosine-binding domain (PTB)"/>
    <property type="match status" value="1"/>
</dbReference>
<name>A0A9P3GFB1_9APHY</name>
<keyword evidence="6" id="KW-1185">Reference proteome</keyword>
<feature type="domain" description="RanBD1" evidence="4">
    <location>
        <begin position="554"/>
        <end position="632"/>
    </location>
</feature>
<comment type="caution">
    <text evidence="5">The sequence shown here is derived from an EMBL/GenBank/DDBJ whole genome shotgun (WGS) entry which is preliminary data.</text>
</comment>
<feature type="compositionally biased region" description="Basic and acidic residues" evidence="3">
    <location>
        <begin position="241"/>
        <end position="272"/>
    </location>
</feature>
<dbReference type="InterPro" id="IPR045255">
    <property type="entry name" value="RanBP1-like"/>
</dbReference>
<evidence type="ECO:0000256" key="2">
    <source>
        <dbReference type="ARBA" id="ARBA00023242"/>
    </source>
</evidence>
<dbReference type="AlphaFoldDB" id="A0A9P3GFB1"/>
<reference evidence="5 6" key="1">
    <citation type="submission" date="2021-08" db="EMBL/GenBank/DDBJ databases">
        <title>Draft Genome Sequence of Phanerochaete sordida strain YK-624.</title>
        <authorList>
            <person name="Mori T."/>
            <person name="Dohra H."/>
            <person name="Suzuki T."/>
            <person name="Kawagishi H."/>
            <person name="Hirai H."/>
        </authorList>
    </citation>
    <scope>NUCLEOTIDE SEQUENCE [LARGE SCALE GENOMIC DNA]</scope>
    <source>
        <strain evidence="5 6">YK-624</strain>
    </source>
</reference>
<organism evidence="5 6">
    <name type="scientific">Phanerochaete sordida</name>
    <dbReference type="NCBI Taxonomy" id="48140"/>
    <lineage>
        <taxon>Eukaryota</taxon>
        <taxon>Fungi</taxon>
        <taxon>Dikarya</taxon>
        <taxon>Basidiomycota</taxon>
        <taxon>Agaricomycotina</taxon>
        <taxon>Agaricomycetes</taxon>
        <taxon>Polyporales</taxon>
        <taxon>Phanerochaetaceae</taxon>
        <taxon>Phanerochaete</taxon>
    </lineage>
</organism>
<feature type="compositionally biased region" description="Polar residues" evidence="3">
    <location>
        <begin position="506"/>
        <end position="516"/>
    </location>
</feature>
<dbReference type="EMBL" id="BPQB01000035">
    <property type="protein sequence ID" value="GJE93876.1"/>
    <property type="molecule type" value="Genomic_DNA"/>
</dbReference>
<feature type="compositionally biased region" description="Low complexity" evidence="3">
    <location>
        <begin position="309"/>
        <end position="350"/>
    </location>
</feature>
<dbReference type="PANTHER" id="PTHR23138">
    <property type="entry name" value="RAN BINDING PROTEIN"/>
    <property type="match status" value="1"/>
</dbReference>
<dbReference type="InterPro" id="IPR000156">
    <property type="entry name" value="Ran_bind_dom"/>
</dbReference>
<dbReference type="PANTHER" id="PTHR23138:SF142">
    <property type="entry name" value="RAN-BINDING PROTEIN 3B-RELATED"/>
    <property type="match status" value="1"/>
</dbReference>
<feature type="compositionally biased region" description="Low complexity" evidence="3">
    <location>
        <begin position="431"/>
        <end position="443"/>
    </location>
</feature>
<protein>
    <recommendedName>
        <fullName evidence="4">RanBD1 domain-containing protein</fullName>
    </recommendedName>
</protein>
<keyword evidence="2" id="KW-0539">Nucleus</keyword>
<gene>
    <name evidence="5" type="ORF">PsYK624_100410</name>
</gene>
<accession>A0A9P3GFB1</accession>
<dbReference type="OrthoDB" id="185618at2759"/>
<dbReference type="InterPro" id="IPR011993">
    <property type="entry name" value="PH-like_dom_sf"/>
</dbReference>
<feature type="region of interest" description="Disordered" evidence="3">
    <location>
        <begin position="1"/>
        <end position="350"/>
    </location>
</feature>
<feature type="compositionally biased region" description="Polar residues" evidence="3">
    <location>
        <begin position="406"/>
        <end position="417"/>
    </location>
</feature>